<dbReference type="Proteomes" id="UP001054945">
    <property type="component" value="Unassembled WGS sequence"/>
</dbReference>
<sequence length="104" mass="11719">MTGQFAWESSKGRSHLGLRGARPYHPFLHPHGRVEWATFSCCVLFYFIFKPFSSFVCFSPNRIFGRWISDCLLGESMTSDLVDGLAKALGSHRRCGSDRSSSPQ</sequence>
<protein>
    <submittedName>
        <fullName evidence="2">Uncharacterized protein</fullName>
    </submittedName>
</protein>
<keyword evidence="1" id="KW-0472">Membrane</keyword>
<name>A0AAV4VAW4_CAEEX</name>
<feature type="transmembrane region" description="Helical" evidence="1">
    <location>
        <begin position="36"/>
        <end position="58"/>
    </location>
</feature>
<organism evidence="2 3">
    <name type="scientific">Caerostris extrusa</name>
    <name type="common">Bark spider</name>
    <name type="synonym">Caerostris bankana</name>
    <dbReference type="NCBI Taxonomy" id="172846"/>
    <lineage>
        <taxon>Eukaryota</taxon>
        <taxon>Metazoa</taxon>
        <taxon>Ecdysozoa</taxon>
        <taxon>Arthropoda</taxon>
        <taxon>Chelicerata</taxon>
        <taxon>Arachnida</taxon>
        <taxon>Araneae</taxon>
        <taxon>Araneomorphae</taxon>
        <taxon>Entelegynae</taxon>
        <taxon>Araneoidea</taxon>
        <taxon>Araneidae</taxon>
        <taxon>Caerostris</taxon>
    </lineage>
</organism>
<dbReference type="AlphaFoldDB" id="A0AAV4VAW4"/>
<evidence type="ECO:0000313" key="3">
    <source>
        <dbReference type="Proteomes" id="UP001054945"/>
    </source>
</evidence>
<comment type="caution">
    <text evidence="2">The sequence shown here is derived from an EMBL/GenBank/DDBJ whole genome shotgun (WGS) entry which is preliminary data.</text>
</comment>
<keyword evidence="1" id="KW-1133">Transmembrane helix</keyword>
<accession>A0AAV4VAW4</accession>
<evidence type="ECO:0000313" key="2">
    <source>
        <dbReference type="EMBL" id="GIY67432.1"/>
    </source>
</evidence>
<dbReference type="EMBL" id="BPLR01014237">
    <property type="protein sequence ID" value="GIY67432.1"/>
    <property type="molecule type" value="Genomic_DNA"/>
</dbReference>
<keyword evidence="3" id="KW-1185">Reference proteome</keyword>
<reference evidence="2 3" key="1">
    <citation type="submission" date="2021-06" db="EMBL/GenBank/DDBJ databases">
        <title>Caerostris extrusa draft genome.</title>
        <authorList>
            <person name="Kono N."/>
            <person name="Arakawa K."/>
        </authorList>
    </citation>
    <scope>NUCLEOTIDE SEQUENCE [LARGE SCALE GENOMIC DNA]</scope>
</reference>
<keyword evidence="1" id="KW-0812">Transmembrane</keyword>
<gene>
    <name evidence="2" type="ORF">CEXT_686551</name>
</gene>
<proteinExistence type="predicted"/>
<evidence type="ECO:0000256" key="1">
    <source>
        <dbReference type="SAM" id="Phobius"/>
    </source>
</evidence>